<evidence type="ECO:0000313" key="1">
    <source>
        <dbReference type="EMBL" id="MDQ0546097.1"/>
    </source>
</evidence>
<sequence>MTTAPLPRRKYETRRRGFKSRLDPKHKTIDTSQWLRPTWVPAPITMPTLPDRGITDQWLGLDPNGAARAEAFLSAAVGKWLRDDAKARQAARLAA</sequence>
<comment type="caution">
    <text evidence="1">The sequence shown here is derived from an EMBL/GenBank/DDBJ whole genome shotgun (WGS) entry which is preliminary data.</text>
</comment>
<accession>A0AAJ1TS05</accession>
<dbReference type="AlphaFoldDB" id="A0AAJ1TS05"/>
<protein>
    <submittedName>
        <fullName evidence="1">Uncharacterized protein</fullName>
    </submittedName>
</protein>
<reference evidence="1" key="1">
    <citation type="submission" date="2023-07" db="EMBL/GenBank/DDBJ databases">
        <title>Genomic Encyclopedia of Type Strains, Phase IV (KMG-IV): sequencing the most valuable type-strain genomes for metagenomic binning, comparative biology and taxonomic classification.</title>
        <authorList>
            <person name="Goeker M."/>
        </authorList>
    </citation>
    <scope>NUCLEOTIDE SEQUENCE</scope>
    <source>
        <strain evidence="1">DSM 19569</strain>
    </source>
</reference>
<evidence type="ECO:0000313" key="2">
    <source>
        <dbReference type="Proteomes" id="UP001223420"/>
    </source>
</evidence>
<dbReference type="Proteomes" id="UP001223420">
    <property type="component" value="Unassembled WGS sequence"/>
</dbReference>
<dbReference type="RefSeq" id="WP_307355625.1">
    <property type="nucleotide sequence ID" value="NZ_JAUSWL010000012.1"/>
</dbReference>
<name>A0AAJ1TS05_9HYPH</name>
<organism evidence="1 2">
    <name type="scientific">Methylobacterium brachiatum</name>
    <dbReference type="NCBI Taxonomy" id="269660"/>
    <lineage>
        <taxon>Bacteria</taxon>
        <taxon>Pseudomonadati</taxon>
        <taxon>Pseudomonadota</taxon>
        <taxon>Alphaproteobacteria</taxon>
        <taxon>Hyphomicrobiales</taxon>
        <taxon>Methylobacteriaceae</taxon>
        <taxon>Methylobacterium</taxon>
    </lineage>
</organism>
<dbReference type="EMBL" id="JAUSWL010000012">
    <property type="protein sequence ID" value="MDQ0546097.1"/>
    <property type="molecule type" value="Genomic_DNA"/>
</dbReference>
<proteinExistence type="predicted"/>
<gene>
    <name evidence="1" type="ORF">QO001_005046</name>
</gene>